<keyword evidence="2 3" id="KW-0808">Transferase</keyword>
<dbReference type="InterPro" id="IPR007184">
    <property type="entry name" value="Mannoside_phosphorylase"/>
</dbReference>
<organism evidence="3">
    <name type="scientific">Candidatus Methanophaga sp. ANME-1 ERB7</name>
    <dbReference type="NCBI Taxonomy" id="2759913"/>
    <lineage>
        <taxon>Archaea</taxon>
        <taxon>Methanobacteriati</taxon>
        <taxon>Methanobacteriota</taxon>
        <taxon>Stenosarchaea group</taxon>
        <taxon>Methanomicrobia</taxon>
        <taxon>Candidatus Methanophagales</taxon>
        <taxon>Candidatus Methanophagaceae</taxon>
        <taxon>Candidatus Methanophaga</taxon>
    </lineage>
</organism>
<evidence type="ECO:0000256" key="2">
    <source>
        <dbReference type="ARBA" id="ARBA00022679"/>
    </source>
</evidence>
<evidence type="ECO:0000313" key="3">
    <source>
        <dbReference type="EMBL" id="QNO56790.1"/>
    </source>
</evidence>
<dbReference type="EMBL" id="MT631668">
    <property type="protein sequence ID" value="QNO56790.1"/>
    <property type="molecule type" value="Genomic_DNA"/>
</dbReference>
<dbReference type="GO" id="GO:0016757">
    <property type="term" value="F:glycosyltransferase activity"/>
    <property type="evidence" value="ECO:0007669"/>
    <property type="project" value="UniProtKB-KW"/>
</dbReference>
<reference evidence="3" key="1">
    <citation type="submission" date="2020-06" db="EMBL/GenBank/DDBJ databases">
        <title>Unique genomic features of the anaerobic methanotrophic archaea.</title>
        <authorList>
            <person name="Chadwick G.L."/>
            <person name="Skennerton C.T."/>
            <person name="Laso-Perez R."/>
            <person name="Leu A.O."/>
            <person name="Speth D.R."/>
            <person name="Yu H."/>
            <person name="Morgan-Lang C."/>
            <person name="Hatzenpichler R."/>
            <person name="Goudeau D."/>
            <person name="Malmstrom R."/>
            <person name="Brazelton W.J."/>
            <person name="Woyke T."/>
            <person name="Hallam S.J."/>
            <person name="Tyson G.W."/>
            <person name="Wegener G."/>
            <person name="Boetius A."/>
            <person name="Orphan V."/>
        </authorList>
    </citation>
    <scope>NUCLEOTIDE SEQUENCE</scope>
</reference>
<dbReference type="AlphaFoldDB" id="A0A7G9Z956"/>
<dbReference type="PANTHER" id="PTHR34106:SF5">
    <property type="entry name" value="GLYCOSIDASE"/>
    <property type="match status" value="1"/>
</dbReference>
<name>A0A7G9Z956_9EURY</name>
<accession>A0A7G9Z956</accession>
<evidence type="ECO:0000256" key="1">
    <source>
        <dbReference type="ARBA" id="ARBA00022676"/>
    </source>
</evidence>
<dbReference type="Pfam" id="PF04041">
    <property type="entry name" value="Glyco_hydro_130"/>
    <property type="match status" value="1"/>
</dbReference>
<dbReference type="SUPFAM" id="SSF75005">
    <property type="entry name" value="Arabinanase/levansucrase/invertase"/>
    <property type="match status" value="1"/>
</dbReference>
<dbReference type="Gene3D" id="2.115.10.20">
    <property type="entry name" value="Glycosyl hydrolase domain, family 43"/>
    <property type="match status" value="1"/>
</dbReference>
<sequence length="392" mass="44620">MSSSLNSTIKELGDGKVIQMASGDYIFKLDSHPENPIIRPQDIGLTWYEQDQLKIGAVFNAGAELFENKVVLMPRCHSNYQKGRFFDEKLGIERSYLENYISEIWPLVSEDGVHFTRFQNALIRADGTDHQDFAYGLEDIRIIKYGHRYLLVGCGKIKAPFKGGNADRIAIYTTKDFADFRYQGMVESFDSRNAVPFPERTNGDLFILLRFHPNIHIGLLEAGINQLLNPAKHRECWKKLYEQRSQNLLLKSGLYPHEKEKIGPGSQLIKTDKGWLLIYHAVGEIDINICKAYGLSKKIERGYSICAAILDLEDPQRVICRSGSPIYIPSAPYELYGNKEYPIDVPAVVFPVGTMIRQNKMLLYAGAGDKYTILLSCKLDSILNYLLEYCRL</sequence>
<gene>
    <name evidence="3" type="ORF">AEDKGFPA_00012</name>
</gene>
<proteinExistence type="predicted"/>
<keyword evidence="1 3" id="KW-0328">Glycosyltransferase</keyword>
<protein>
    <submittedName>
        <fullName evidence="3">4-O-beta-D-mannosyl-D-glucose phosphorylase</fullName>
        <ecNumber evidence="3">2.4.1.281</ecNumber>
    </submittedName>
</protein>
<dbReference type="PANTHER" id="PTHR34106">
    <property type="entry name" value="GLYCOSIDASE"/>
    <property type="match status" value="1"/>
</dbReference>
<dbReference type="EC" id="2.4.1.281" evidence="3"/>
<dbReference type="InterPro" id="IPR023296">
    <property type="entry name" value="Glyco_hydro_beta-prop_sf"/>
</dbReference>